<dbReference type="Proteomes" id="UP000027583">
    <property type="component" value="Unassembled WGS sequence"/>
</dbReference>
<gene>
    <name evidence="1" type="ORF">ASAP_3227</name>
</gene>
<dbReference type="PIRSF" id="PIRSF032025">
    <property type="entry name" value="UCP032025"/>
    <property type="match status" value="1"/>
</dbReference>
<reference evidence="1 2" key="2">
    <citation type="journal article" date="2014" name="PLoS ONE">
        <title>Evolution of mitochondria reconstructed from the energy metabolism of living bacteria.</title>
        <authorList>
            <person name="Degli Esposti M."/>
            <person name="Chouaia B."/>
            <person name="Comandatore F."/>
            <person name="Crotti E."/>
            <person name="Sassera D."/>
            <person name="Lievens P.M."/>
            <person name="Daffonchio D."/>
            <person name="Bandi C."/>
        </authorList>
    </citation>
    <scope>NUCLEOTIDE SEQUENCE [LARGE SCALE GENOMIC DNA]</scope>
    <source>
        <strain evidence="1 2">SF2.1</strain>
    </source>
</reference>
<comment type="caution">
    <text evidence="1">The sequence shown here is derived from an EMBL/GenBank/DDBJ whole genome shotgun (WGS) entry which is preliminary data.</text>
</comment>
<organism evidence="1 2">
    <name type="scientific">Asaia bogorensis</name>
    <dbReference type="NCBI Taxonomy" id="91915"/>
    <lineage>
        <taxon>Bacteria</taxon>
        <taxon>Pseudomonadati</taxon>
        <taxon>Pseudomonadota</taxon>
        <taxon>Alphaproteobacteria</taxon>
        <taxon>Acetobacterales</taxon>
        <taxon>Acetobacteraceae</taxon>
        <taxon>Asaia</taxon>
    </lineage>
</organism>
<dbReference type="eggNOG" id="COG5458">
    <property type="taxonomic scope" value="Bacteria"/>
</dbReference>
<evidence type="ECO:0000313" key="1">
    <source>
        <dbReference type="EMBL" id="CDG41272.1"/>
    </source>
</evidence>
<protein>
    <submittedName>
        <fullName evidence="1">Uncharacterized protein</fullName>
    </submittedName>
</protein>
<name>A0A060QMC2_9PROT</name>
<dbReference type="EMBL" id="CBLX010000027">
    <property type="protein sequence ID" value="CDG41272.1"/>
    <property type="molecule type" value="Genomic_DNA"/>
</dbReference>
<sequence length="140" mass="15478">MLHMIKLVVGCTTLDELAAWMQRGERVEGCGVIRTRTMPKQADEISGQGSLFRVMGGLVLCRQPIIGFRPFTRPDGQLGTHILVTDEIIPVQPRAMRPFQGWRYLKPEDAPIDLGSSPAATGIENLPPALRRSLSELCLI</sequence>
<proteinExistence type="predicted"/>
<reference evidence="1 2" key="1">
    <citation type="journal article" date="2014" name="Genome Biol. Evol.">
        <title>Acetic acid bacteria genomes reveal functional traits for adaptation to life in insect guts.</title>
        <authorList>
            <person name="Chouaia B."/>
            <person name="Gaiarsa S."/>
            <person name="Crotti E."/>
            <person name="Comandatore F."/>
            <person name="Degli Esposti M."/>
            <person name="Ricci I."/>
            <person name="Alma A."/>
            <person name="Favia G."/>
            <person name="Bandi C."/>
            <person name="Daffonchio D."/>
        </authorList>
    </citation>
    <scope>NUCLEOTIDE SEQUENCE [LARGE SCALE GENOMIC DNA]</scope>
    <source>
        <strain evidence="1 2">SF2.1</strain>
    </source>
</reference>
<evidence type="ECO:0000313" key="2">
    <source>
        <dbReference type="Proteomes" id="UP000027583"/>
    </source>
</evidence>
<dbReference type="RefSeq" id="WP_023979583.1">
    <property type="nucleotide sequence ID" value="NZ_CBLX010000027.1"/>
</dbReference>
<dbReference type="InterPro" id="IPR008320">
    <property type="entry name" value="UCP032025"/>
</dbReference>
<dbReference type="Pfam" id="PF07370">
    <property type="entry name" value="DUF1489"/>
    <property type="match status" value="1"/>
</dbReference>
<accession>A0A060QMC2</accession>
<dbReference type="AlphaFoldDB" id="A0A060QMC2"/>